<dbReference type="SMART" id="SM00507">
    <property type="entry name" value="HNHc"/>
    <property type="match status" value="1"/>
</dbReference>
<dbReference type="GO" id="GO:0003676">
    <property type="term" value="F:nucleic acid binding"/>
    <property type="evidence" value="ECO:0007669"/>
    <property type="project" value="InterPro"/>
</dbReference>
<evidence type="ECO:0000259" key="1">
    <source>
        <dbReference type="SMART" id="SM00507"/>
    </source>
</evidence>
<keyword evidence="2" id="KW-0378">Hydrolase</keyword>
<dbReference type="InterPro" id="IPR003615">
    <property type="entry name" value="HNH_nuc"/>
</dbReference>
<feature type="domain" description="HNH nuclease" evidence="1">
    <location>
        <begin position="291"/>
        <end position="343"/>
    </location>
</feature>
<evidence type="ECO:0000313" key="2">
    <source>
        <dbReference type="EMBL" id="MBA1838115.1"/>
    </source>
</evidence>
<dbReference type="CDD" id="cd00085">
    <property type="entry name" value="HNHc"/>
    <property type="match status" value="1"/>
</dbReference>
<sequence>MDGYFATEREGCPAAAAGQARREAEFQIFHRYVRPLAEVDDFELEACSIALATGESQNWAETGILGYSVLADLPQLRELQEETRRLDVRRLSAIESTLNRLNDLATPDILADIDEYLVKVFTPRRVGAELPSPSSLRRRLRERIQRIDSDLAPSQKKIKDRKKRKDAPFGTCRGCFYGQDDGDAGLSVSGDAATIGLMERYTEQVAREHKLSQDDALEAILTGRLRDTPKVVLYMFTSKTPGSSYYIPNFGWTDAEGTAAVEEMLESAATHVVDLDEAEQAETEAYAPTTAIRALVQARDGVCLWPGCNVKAENCQLDHRIPFDEGGKTTPSNLFSLCAHHHNLKTDRRVFYVPDPVTGEIVWLHADGTFHVAEPEGYLTGYLQPAHPRWKTTLEQRRQKRKDRAEFYHRCHSAVEQYENDWDYDTCMATIRAMEDRFGMTFEYPPRKEPEDTPQLLAALEEHLRDLELSPEDFYVRDYPLDHDFGDPEVPSYA</sequence>
<proteinExistence type="predicted"/>
<name>A0A7V8UVK8_9CORY</name>
<dbReference type="EMBL" id="JABFED010000007">
    <property type="protein sequence ID" value="MBA1838115.1"/>
    <property type="molecule type" value="Genomic_DNA"/>
</dbReference>
<keyword evidence="3" id="KW-1185">Reference proteome</keyword>
<organism evidence="2 3">
    <name type="scientific">Corynebacterium wankanglinii</name>
    <dbReference type="NCBI Taxonomy" id="2735136"/>
    <lineage>
        <taxon>Bacteria</taxon>
        <taxon>Bacillati</taxon>
        <taxon>Actinomycetota</taxon>
        <taxon>Actinomycetes</taxon>
        <taxon>Mycobacteriales</taxon>
        <taxon>Corynebacteriaceae</taxon>
        <taxon>Corynebacterium</taxon>
    </lineage>
</organism>
<dbReference type="Pfam" id="PF01844">
    <property type="entry name" value="HNH"/>
    <property type="match status" value="1"/>
</dbReference>
<dbReference type="Proteomes" id="UP000577408">
    <property type="component" value="Unassembled WGS sequence"/>
</dbReference>
<reference evidence="2 3" key="1">
    <citation type="submission" date="2020-05" db="EMBL/GenBank/DDBJ databases">
        <title>Descriptions of Corynebacterium xxxx sp. nov., Corynebacterium yyyy sp. nov. and Corynebacterium zzzz sp. nov.</title>
        <authorList>
            <person name="Zhang G."/>
        </authorList>
    </citation>
    <scope>NUCLEOTIDE SEQUENCE [LARGE SCALE GENOMIC DNA]</scope>
    <source>
        <strain evidence="3">zg-913</strain>
    </source>
</reference>
<keyword evidence="2" id="KW-0255">Endonuclease</keyword>
<evidence type="ECO:0000313" key="3">
    <source>
        <dbReference type="Proteomes" id="UP000577408"/>
    </source>
</evidence>
<dbReference type="RefSeq" id="WP_181192807.1">
    <property type="nucleotide sequence ID" value="NZ_JABFED010000007.1"/>
</dbReference>
<dbReference type="AlphaFoldDB" id="A0A7V8UVK8"/>
<dbReference type="InterPro" id="IPR002711">
    <property type="entry name" value="HNH"/>
</dbReference>
<accession>A0A7V8UVK8</accession>
<dbReference type="GO" id="GO:0008270">
    <property type="term" value="F:zinc ion binding"/>
    <property type="evidence" value="ECO:0007669"/>
    <property type="project" value="InterPro"/>
</dbReference>
<dbReference type="Gene3D" id="1.10.30.50">
    <property type="match status" value="1"/>
</dbReference>
<keyword evidence="2" id="KW-0540">Nuclease</keyword>
<protein>
    <submittedName>
        <fullName evidence="2">HNH endonuclease</fullName>
    </submittedName>
</protein>
<gene>
    <name evidence="2" type="ORF">HMA55_09500</name>
</gene>
<dbReference type="GO" id="GO:0004519">
    <property type="term" value="F:endonuclease activity"/>
    <property type="evidence" value="ECO:0007669"/>
    <property type="project" value="UniProtKB-KW"/>
</dbReference>
<comment type="caution">
    <text evidence="2">The sequence shown here is derived from an EMBL/GenBank/DDBJ whole genome shotgun (WGS) entry which is preliminary data.</text>
</comment>